<name>A0A147J228_9SPHN</name>
<dbReference type="Pfam" id="PF02237">
    <property type="entry name" value="BPL_C"/>
    <property type="match status" value="1"/>
</dbReference>
<dbReference type="InterPro" id="IPR004143">
    <property type="entry name" value="BPL_LPL_catalytic"/>
</dbReference>
<evidence type="ECO:0000313" key="6">
    <source>
        <dbReference type="EMBL" id="KTW02650.1"/>
    </source>
</evidence>
<evidence type="ECO:0000256" key="4">
    <source>
        <dbReference type="ARBA" id="ARBA00047846"/>
    </source>
</evidence>
<feature type="domain" description="BPL/LPL catalytic" evidence="5">
    <location>
        <begin position="6"/>
        <end position="182"/>
    </location>
</feature>
<dbReference type="InterPro" id="IPR004408">
    <property type="entry name" value="Biotin_CoA_COase_ligase"/>
</dbReference>
<evidence type="ECO:0000256" key="2">
    <source>
        <dbReference type="ARBA" id="ARBA00023267"/>
    </source>
</evidence>
<evidence type="ECO:0000259" key="5">
    <source>
        <dbReference type="PROSITE" id="PS51733"/>
    </source>
</evidence>
<reference evidence="6 7" key="1">
    <citation type="journal article" date="2016" name="Front. Microbiol.">
        <title>Genomic Resource of Rice Seed Associated Bacteria.</title>
        <authorList>
            <person name="Midha S."/>
            <person name="Bansal K."/>
            <person name="Sharma S."/>
            <person name="Kumar N."/>
            <person name="Patil P.P."/>
            <person name="Chaudhry V."/>
            <person name="Patil P.B."/>
        </authorList>
    </citation>
    <scope>NUCLEOTIDE SEQUENCE [LARGE SCALE GENOMIC DNA]</scope>
    <source>
        <strain evidence="6 7">SB4</strain>
    </source>
</reference>
<dbReference type="OrthoDB" id="9807064at2"/>
<comment type="catalytic activity">
    <reaction evidence="4">
        <text>biotin + L-lysyl-[protein] + ATP = N(6)-biotinyl-L-lysyl-[protein] + AMP + diphosphate + H(+)</text>
        <dbReference type="Rhea" id="RHEA:11756"/>
        <dbReference type="Rhea" id="RHEA-COMP:9752"/>
        <dbReference type="Rhea" id="RHEA-COMP:10505"/>
        <dbReference type="ChEBI" id="CHEBI:15378"/>
        <dbReference type="ChEBI" id="CHEBI:29969"/>
        <dbReference type="ChEBI" id="CHEBI:30616"/>
        <dbReference type="ChEBI" id="CHEBI:33019"/>
        <dbReference type="ChEBI" id="CHEBI:57586"/>
        <dbReference type="ChEBI" id="CHEBI:83144"/>
        <dbReference type="ChEBI" id="CHEBI:456215"/>
        <dbReference type="EC" id="6.3.4.15"/>
    </reaction>
</comment>
<dbReference type="Pfam" id="PF03099">
    <property type="entry name" value="BPL_LplA_LipB"/>
    <property type="match status" value="1"/>
</dbReference>
<evidence type="ECO:0000313" key="7">
    <source>
        <dbReference type="Proteomes" id="UP000074072"/>
    </source>
</evidence>
<comment type="caution">
    <text evidence="6">The sequence shown here is derived from an EMBL/GenBank/DDBJ whole genome shotgun (WGS) entry which is preliminary data.</text>
</comment>
<dbReference type="Gene3D" id="2.30.30.100">
    <property type="match status" value="1"/>
</dbReference>
<dbReference type="CDD" id="cd16442">
    <property type="entry name" value="BPL"/>
    <property type="match status" value="1"/>
</dbReference>
<dbReference type="GO" id="GO:0004077">
    <property type="term" value="F:biotin--[biotin carboxyl-carrier protein] ligase activity"/>
    <property type="evidence" value="ECO:0007669"/>
    <property type="project" value="UniProtKB-EC"/>
</dbReference>
<proteinExistence type="predicted"/>
<gene>
    <name evidence="6" type="ORF">SB4_02840</name>
</gene>
<organism evidence="6 7">
    <name type="scientific">Sphingomonas sanguinis</name>
    <dbReference type="NCBI Taxonomy" id="33051"/>
    <lineage>
        <taxon>Bacteria</taxon>
        <taxon>Pseudomonadati</taxon>
        <taxon>Pseudomonadota</taxon>
        <taxon>Alphaproteobacteria</taxon>
        <taxon>Sphingomonadales</taxon>
        <taxon>Sphingomonadaceae</taxon>
        <taxon>Sphingomonas</taxon>
    </lineage>
</organism>
<accession>A0A147J228</accession>
<dbReference type="AlphaFoldDB" id="A0A147J228"/>
<dbReference type="Gene3D" id="3.30.930.10">
    <property type="entry name" value="Bira Bifunctional Protein, Domain 2"/>
    <property type="match status" value="1"/>
</dbReference>
<keyword evidence="2" id="KW-0092">Biotin</keyword>
<dbReference type="PATRIC" id="fig|33051.4.peg.279"/>
<dbReference type="InterPro" id="IPR045864">
    <property type="entry name" value="aa-tRNA-synth_II/BPL/LPL"/>
</dbReference>
<dbReference type="EC" id="6.3.4.15" evidence="3"/>
<dbReference type="SUPFAM" id="SSF55681">
    <property type="entry name" value="Class II aaRS and biotin synthetases"/>
    <property type="match status" value="1"/>
</dbReference>
<dbReference type="PANTHER" id="PTHR12835">
    <property type="entry name" value="BIOTIN PROTEIN LIGASE"/>
    <property type="match status" value="1"/>
</dbReference>
<sequence length="247" mass="25625">MVAGGGTGAVLSRLLHVPETGSTNADLRQLAEAGGEDGLWLRADRQTAGRGRQGRDWSSPSGNFYGSTLVRLRPGDPMAATLALVAAVAIEEAVRACLPDIGARLALKWPNDLLIDGAKLSGILLERTGDAIVIGMGINLASAPQLSDRATTALGDHGVAVPPAEMQALLADAMTRWVAIWRTQGLAAVIARWEARAHPRGTPLTARLPDGQVLTGTFDGLASDGALRLGLADGSAHVIHAGDIFLV</sequence>
<dbReference type="NCBIfam" id="TIGR00121">
    <property type="entry name" value="birA_ligase"/>
    <property type="match status" value="1"/>
</dbReference>
<evidence type="ECO:0000256" key="1">
    <source>
        <dbReference type="ARBA" id="ARBA00022598"/>
    </source>
</evidence>
<dbReference type="EMBL" id="LDTE01000010">
    <property type="protein sequence ID" value="KTW02650.1"/>
    <property type="molecule type" value="Genomic_DNA"/>
</dbReference>
<dbReference type="Proteomes" id="UP000074072">
    <property type="component" value="Unassembled WGS sequence"/>
</dbReference>
<protein>
    <recommendedName>
        <fullName evidence="3">biotin--[biotin carboxyl-carrier protein] ligase</fullName>
        <ecNumber evidence="3">6.3.4.15</ecNumber>
    </recommendedName>
</protein>
<evidence type="ECO:0000256" key="3">
    <source>
        <dbReference type="ARBA" id="ARBA00024227"/>
    </source>
</evidence>
<dbReference type="RefSeq" id="WP_058751324.1">
    <property type="nucleotide sequence ID" value="NZ_LDTE01000010.1"/>
</dbReference>
<dbReference type="GO" id="GO:0005737">
    <property type="term" value="C:cytoplasm"/>
    <property type="evidence" value="ECO:0007669"/>
    <property type="project" value="TreeGrafter"/>
</dbReference>
<dbReference type="PROSITE" id="PS51733">
    <property type="entry name" value="BPL_LPL_CATALYTIC"/>
    <property type="match status" value="1"/>
</dbReference>
<keyword evidence="1 6" id="KW-0436">Ligase</keyword>
<dbReference type="InterPro" id="IPR003142">
    <property type="entry name" value="BPL_C"/>
</dbReference>
<dbReference type="PANTHER" id="PTHR12835:SF5">
    <property type="entry name" value="BIOTIN--PROTEIN LIGASE"/>
    <property type="match status" value="1"/>
</dbReference>